<dbReference type="NCBIfam" id="NF009381">
    <property type="entry name" value="PRK12740.1-5"/>
    <property type="match status" value="1"/>
</dbReference>
<dbReference type="Gene3D" id="3.30.70.870">
    <property type="entry name" value="Elongation Factor G (Translational Gtpase), domain 3"/>
    <property type="match status" value="1"/>
</dbReference>
<feature type="region of interest" description="Disordered" evidence="7">
    <location>
        <begin position="265"/>
        <end position="292"/>
    </location>
</feature>
<dbReference type="EMBL" id="QKWJ01000014">
    <property type="protein sequence ID" value="RDK09710.1"/>
    <property type="molecule type" value="Genomic_DNA"/>
</dbReference>
<dbReference type="CDD" id="cd03713">
    <property type="entry name" value="EFG_mtEFG_C"/>
    <property type="match status" value="1"/>
</dbReference>
<evidence type="ECO:0000256" key="2">
    <source>
        <dbReference type="ARBA" id="ARBA00022741"/>
    </source>
</evidence>
<sequence>MHDSPDAIRTVALLGHAGCGKTSLVEALLYKGGALHTPGSIERGSTVCDTDPLERKYKRSLSTAVAHLHYRDTRIYLLDTPGYPDFSGLAISALAAVETAAIIINAQTGIEMTTRRAMAWAQARQLCRMIIINGIDGDKVDLPTLLTDIQEAFGKECLPINLPADHGGKVVDCFFNPAGESDFLSVPAAHDALIDQVIEIDPELMELYLEQGQAITPEQLHAPFERALREGHLVPICFTSAATGVGITELLDVFVQLLPNPTEGNPPLFYRDTGKGSSEGGSEGSEHRKAVRAEPVPHKHVLAHVFKVVIDPYVGKLAVFRIHQGTVTRDSQLYIGDGRQPFKVAHLLRLQGKETQEVPRAGPGDICAVAKVDELGFDAVLHDATEDGNIHLTPLEFPTPIYGLAIEPARRGNEQRLAEVLHKLSAEDPCLRVEHPAGTNETVVFGLGEFHLRCALERLTEQYKLEVATHPPKIAYRETIGGKAEGHHRHKKQTGGAGQFGEVMLRVEPLARGEGFDFVDAVKGGAIPGQFIPAVEKGIRQVLDSGPLAGFPMQDVRVTVYDGKSHPVDSKEVAFATAGRKAFIDAVLKARPSVLEPIVDIEVTAPGTAMGDIIGDLSTKRGQVHGTRTAAGNAVIVAGQVPLSELNDYQSRLNSITGGHGSYTIQFSHYDYVPPAQQDKMASRHKAQQDTD</sequence>
<evidence type="ECO:0000256" key="6">
    <source>
        <dbReference type="ARBA" id="ARBA00024731"/>
    </source>
</evidence>
<keyword evidence="4" id="KW-0648">Protein biosynthesis</keyword>
<dbReference type="InterPro" id="IPR053905">
    <property type="entry name" value="EF-G-like_DII"/>
</dbReference>
<dbReference type="InterPro" id="IPR005517">
    <property type="entry name" value="Transl_elong_EFG/EF2_IV"/>
</dbReference>
<dbReference type="PANTHER" id="PTHR43261">
    <property type="entry name" value="TRANSLATION ELONGATION FACTOR G-RELATED"/>
    <property type="match status" value="1"/>
</dbReference>
<dbReference type="InterPro" id="IPR009000">
    <property type="entry name" value="Transl_B-barrel_sf"/>
</dbReference>
<dbReference type="SUPFAM" id="SSF54980">
    <property type="entry name" value="EF-G C-terminal domain-like"/>
    <property type="match status" value="2"/>
</dbReference>
<dbReference type="InterPro" id="IPR041095">
    <property type="entry name" value="EFG_II"/>
</dbReference>
<dbReference type="CDD" id="cd01434">
    <property type="entry name" value="EFG_mtEFG1_IV"/>
    <property type="match status" value="1"/>
</dbReference>
<organism evidence="9 10">
    <name type="scientific">Cupriavidus lacunae</name>
    <dbReference type="NCBI Taxonomy" id="2666307"/>
    <lineage>
        <taxon>Bacteria</taxon>
        <taxon>Pseudomonadati</taxon>
        <taxon>Pseudomonadota</taxon>
        <taxon>Betaproteobacteria</taxon>
        <taxon>Burkholderiales</taxon>
        <taxon>Burkholderiaceae</taxon>
        <taxon>Cupriavidus</taxon>
    </lineage>
</organism>
<dbReference type="Pfam" id="PF00679">
    <property type="entry name" value="EFG_C"/>
    <property type="match status" value="1"/>
</dbReference>
<dbReference type="GO" id="GO:0003746">
    <property type="term" value="F:translation elongation factor activity"/>
    <property type="evidence" value="ECO:0007669"/>
    <property type="project" value="UniProtKB-KW"/>
</dbReference>
<dbReference type="FunFam" id="3.30.70.240:FF:000001">
    <property type="entry name" value="Elongation factor G"/>
    <property type="match status" value="1"/>
</dbReference>
<dbReference type="GO" id="GO:0003924">
    <property type="term" value="F:GTPase activity"/>
    <property type="evidence" value="ECO:0007669"/>
    <property type="project" value="InterPro"/>
</dbReference>
<comment type="caution">
    <text evidence="9">The sequence shown here is derived from an EMBL/GenBank/DDBJ whole genome shotgun (WGS) entry which is preliminary data.</text>
</comment>
<evidence type="ECO:0000256" key="5">
    <source>
        <dbReference type="ARBA" id="ARBA00023134"/>
    </source>
</evidence>
<evidence type="ECO:0000313" key="10">
    <source>
        <dbReference type="Proteomes" id="UP000255165"/>
    </source>
</evidence>
<dbReference type="Pfam" id="PF22042">
    <property type="entry name" value="EF-G_D2"/>
    <property type="match status" value="1"/>
</dbReference>
<dbReference type="RefSeq" id="WP_115212202.1">
    <property type="nucleotide sequence ID" value="NZ_QKWJ01000014.1"/>
</dbReference>
<evidence type="ECO:0000259" key="8">
    <source>
        <dbReference type="PROSITE" id="PS51722"/>
    </source>
</evidence>
<dbReference type="InterPro" id="IPR000795">
    <property type="entry name" value="T_Tr_GTP-bd_dom"/>
</dbReference>
<reference evidence="10" key="1">
    <citation type="submission" date="2018-06" db="EMBL/GenBank/DDBJ databases">
        <authorList>
            <person name="Feng T."/>
            <person name="Jeon C.O."/>
        </authorList>
    </citation>
    <scope>NUCLEOTIDE SEQUENCE [LARGE SCALE GENOMIC DNA]</scope>
    <source>
        <strain evidence="10">S23</strain>
    </source>
</reference>
<dbReference type="NCBIfam" id="NF009891">
    <property type="entry name" value="PRK13351.1-1"/>
    <property type="match status" value="1"/>
</dbReference>
<keyword evidence="2" id="KW-0547">Nucleotide-binding</keyword>
<dbReference type="Gene3D" id="3.30.230.10">
    <property type="match status" value="1"/>
</dbReference>
<dbReference type="InterPro" id="IPR035649">
    <property type="entry name" value="EFG_V"/>
</dbReference>
<dbReference type="AlphaFoldDB" id="A0A370NVU2"/>
<protein>
    <recommendedName>
        <fullName evidence="1">Elongation factor G</fullName>
    </recommendedName>
</protein>
<keyword evidence="10" id="KW-1185">Reference proteome</keyword>
<dbReference type="SMART" id="SM00838">
    <property type="entry name" value="EFG_C"/>
    <property type="match status" value="1"/>
</dbReference>
<dbReference type="CDD" id="cd04170">
    <property type="entry name" value="EF-G_bact"/>
    <property type="match status" value="1"/>
</dbReference>
<proteinExistence type="predicted"/>
<evidence type="ECO:0000313" key="9">
    <source>
        <dbReference type="EMBL" id="RDK09710.1"/>
    </source>
</evidence>
<dbReference type="FunFam" id="3.30.230.10:FF:000003">
    <property type="entry name" value="Elongation factor G"/>
    <property type="match status" value="1"/>
</dbReference>
<name>A0A370NVU2_9BURK</name>
<dbReference type="Proteomes" id="UP000255165">
    <property type="component" value="Unassembled WGS sequence"/>
</dbReference>
<comment type="function">
    <text evidence="6">Catalyzes the GTP-dependent ribosomal translocation step during translation elongation. During this step, the ribosome changes from the pre-translocational (PRE) to the post-translocational (POST) state as the newly formed A-site-bound peptidyl-tRNA and P-site-bound deacylated tRNA move to the P and E sites, respectively. Catalyzes the coordinated movement of the two tRNA molecules, the mRNA and conformational changes in the ribosome.</text>
</comment>
<dbReference type="SUPFAM" id="SSF50447">
    <property type="entry name" value="Translation proteins"/>
    <property type="match status" value="1"/>
</dbReference>
<dbReference type="Gene3D" id="3.40.50.300">
    <property type="entry name" value="P-loop containing nucleotide triphosphate hydrolases"/>
    <property type="match status" value="1"/>
</dbReference>
<dbReference type="GO" id="GO:0005525">
    <property type="term" value="F:GTP binding"/>
    <property type="evidence" value="ECO:0007669"/>
    <property type="project" value="UniProtKB-KW"/>
</dbReference>
<dbReference type="GO" id="GO:0032790">
    <property type="term" value="P:ribosome disassembly"/>
    <property type="evidence" value="ECO:0007669"/>
    <property type="project" value="TreeGrafter"/>
</dbReference>
<dbReference type="PROSITE" id="PS51722">
    <property type="entry name" value="G_TR_2"/>
    <property type="match status" value="1"/>
</dbReference>
<dbReference type="SUPFAM" id="SSF54211">
    <property type="entry name" value="Ribosomal protein S5 domain 2-like"/>
    <property type="match status" value="1"/>
</dbReference>
<dbReference type="PANTHER" id="PTHR43261:SF6">
    <property type="entry name" value="ELONGATION FACTOR G-LIKE PROTEIN"/>
    <property type="match status" value="1"/>
</dbReference>
<dbReference type="Pfam" id="PF14492">
    <property type="entry name" value="EFG_III"/>
    <property type="match status" value="1"/>
</dbReference>
<dbReference type="SUPFAM" id="SSF52540">
    <property type="entry name" value="P-loop containing nucleoside triphosphate hydrolases"/>
    <property type="match status" value="1"/>
</dbReference>
<dbReference type="InterPro" id="IPR014721">
    <property type="entry name" value="Ribsml_uS5_D2-typ_fold_subgr"/>
</dbReference>
<dbReference type="InterPro" id="IPR020568">
    <property type="entry name" value="Ribosomal_Su5_D2-typ_SF"/>
</dbReference>
<evidence type="ECO:0000256" key="1">
    <source>
        <dbReference type="ARBA" id="ARBA00017872"/>
    </source>
</evidence>
<dbReference type="Pfam" id="PF00009">
    <property type="entry name" value="GTP_EFTU"/>
    <property type="match status" value="1"/>
</dbReference>
<keyword evidence="5" id="KW-0342">GTP-binding</keyword>
<dbReference type="Pfam" id="PF03764">
    <property type="entry name" value="EFG_IV"/>
    <property type="match status" value="1"/>
</dbReference>
<dbReference type="Gene3D" id="3.30.70.240">
    <property type="match status" value="1"/>
</dbReference>
<dbReference type="InterPro" id="IPR027417">
    <property type="entry name" value="P-loop_NTPase"/>
</dbReference>
<accession>A0A370NVU2</accession>
<dbReference type="InterPro" id="IPR000640">
    <property type="entry name" value="EFG_V-like"/>
</dbReference>
<feature type="domain" description="Tr-type G" evidence="8">
    <location>
        <begin position="6"/>
        <end position="262"/>
    </location>
</feature>
<keyword evidence="3 9" id="KW-0251">Elongation factor</keyword>
<dbReference type="SMART" id="SM00889">
    <property type="entry name" value="EFG_IV"/>
    <property type="match status" value="1"/>
</dbReference>
<dbReference type="Gene3D" id="2.40.30.10">
    <property type="entry name" value="Translation factors"/>
    <property type="match status" value="1"/>
</dbReference>
<dbReference type="GO" id="GO:0097216">
    <property type="term" value="F:guanosine tetraphosphate binding"/>
    <property type="evidence" value="ECO:0007669"/>
    <property type="project" value="UniProtKB-ARBA"/>
</dbReference>
<evidence type="ECO:0000256" key="7">
    <source>
        <dbReference type="SAM" id="MobiDB-lite"/>
    </source>
</evidence>
<evidence type="ECO:0000256" key="3">
    <source>
        <dbReference type="ARBA" id="ARBA00022768"/>
    </source>
</evidence>
<dbReference type="InterPro" id="IPR047872">
    <property type="entry name" value="EFG_IV"/>
</dbReference>
<gene>
    <name evidence="9" type="primary">fusA</name>
    <name evidence="9" type="ORF">DN412_14065</name>
</gene>
<dbReference type="InterPro" id="IPR035647">
    <property type="entry name" value="EFG_III/V"/>
</dbReference>
<evidence type="ECO:0000256" key="4">
    <source>
        <dbReference type="ARBA" id="ARBA00022917"/>
    </source>
</evidence>